<dbReference type="AlphaFoldDB" id="A0A077ZXK3"/>
<feature type="region of interest" description="Disordered" evidence="4">
    <location>
        <begin position="502"/>
        <end position="532"/>
    </location>
</feature>
<evidence type="ECO:0000313" key="7">
    <source>
        <dbReference type="EMBL" id="CDW73957.1"/>
    </source>
</evidence>
<dbReference type="OMA" id="DIQWFTH"/>
<feature type="domain" description="EML-like second beta-propeller" evidence="6">
    <location>
        <begin position="463"/>
        <end position="767"/>
    </location>
</feature>
<dbReference type="Pfam" id="PF23414">
    <property type="entry name" value="Beta-prop_EML_2"/>
    <property type="match status" value="1"/>
</dbReference>
<evidence type="ECO:0000259" key="6">
    <source>
        <dbReference type="Pfam" id="PF23414"/>
    </source>
</evidence>
<feature type="compositionally biased region" description="Polar residues" evidence="4">
    <location>
        <begin position="511"/>
        <end position="527"/>
    </location>
</feature>
<evidence type="ECO:0000256" key="2">
    <source>
        <dbReference type="ARBA" id="ARBA00022737"/>
    </source>
</evidence>
<evidence type="ECO:0000256" key="4">
    <source>
        <dbReference type="SAM" id="MobiDB-lite"/>
    </source>
</evidence>
<evidence type="ECO:0000256" key="3">
    <source>
        <dbReference type="PROSITE-ProRule" id="PRU00221"/>
    </source>
</evidence>
<keyword evidence="1 3" id="KW-0853">WD repeat</keyword>
<dbReference type="InParanoid" id="A0A077ZXK3"/>
<name>A0A077ZXK3_STYLE</name>
<dbReference type="InterPro" id="IPR015943">
    <property type="entry name" value="WD40/YVTN_repeat-like_dom_sf"/>
</dbReference>
<dbReference type="InterPro" id="IPR050630">
    <property type="entry name" value="WD_repeat_EMAP"/>
</dbReference>
<dbReference type="GO" id="GO:0008017">
    <property type="term" value="F:microtubule binding"/>
    <property type="evidence" value="ECO:0007669"/>
    <property type="project" value="TreeGrafter"/>
</dbReference>
<dbReference type="InterPro" id="IPR005108">
    <property type="entry name" value="HELP"/>
</dbReference>
<dbReference type="PROSITE" id="PS50294">
    <property type="entry name" value="WD_REPEATS_REGION"/>
    <property type="match status" value="1"/>
</dbReference>
<proteinExistence type="predicted"/>
<sequence>MDIGKQPKSRIEEPPLQTRIEQPIRNQIQQVQRKAKKQAPGFQEDPTLLNELDGNVLKVDLIRSMHKNKKDVGPDVKDIQLDTDLQDLFEHVDVGHGDESMACLPWKGALKKPDSHPPINPTMPDVTYKIDFVYGYKNEEVRQNCFYNNQNEVVYMTAALGVIYKPGNNKYQKYFGGGETFEMVRKQVDNSINAHTDDIMCLCINIERTMCATGQVGHSPIIFVWDSFNAEKKGMFRLPKGTRSVTAIAFNKDSSLIASADFSNDHNVYVHNWRTGQVIFTKKTGGSKIFMIEWSRKADEFFSVGPKHISFWDAKGVKWNGALKNENQGTNLLCVASDLDGNFYTGAQNGSVMKWNRNSMTMSQKMHDGIIYCIRFVQQMGTNTFYLITGASDHTIKIINPQPLQGNDRLQILFNLETEQIPKSVDFGKKFLLVGFKNGTIVEREVSSKGKEEIMHSHHDGELWGLCLIEDQKKFITSGDDNKLYMYDISDRKMVQSGNVEISTNEEKKQQQLNPNRQGGASTTSNEPPERQSRALAYCQKYQHLAVADNLGKVSIRKIQFGEKQNLNNVIDYLVQPNEWIECMSYDPSGSKLAVGSHDNNIYVYTIDKTNEKYLKCFALKAHSSFITALDWSLDSEYIRSNCGAYELLFFNVRSREQDKSGASNTTRTQWATQTCKLGWNVEGIYPEGCDGTHINTVDQCNKHQIIATGDDYGLVNIYRNPVRTNKHAARSFRGHSEHVTKVKFMNEGEYLISIGGMDQTIIQWKLAVPR</sequence>
<keyword evidence="8" id="KW-1185">Reference proteome</keyword>
<evidence type="ECO:0000313" key="8">
    <source>
        <dbReference type="Proteomes" id="UP000039865"/>
    </source>
</evidence>
<dbReference type="PANTHER" id="PTHR13720">
    <property type="entry name" value="WD-40 REPEAT PROTEIN"/>
    <property type="match status" value="1"/>
</dbReference>
<dbReference type="PANTHER" id="PTHR13720:SF33">
    <property type="entry name" value="HELP DOMAIN-CONTAINING PROTEIN"/>
    <property type="match status" value="1"/>
</dbReference>
<dbReference type="SMART" id="SM00320">
    <property type="entry name" value="WD40"/>
    <property type="match status" value="10"/>
</dbReference>
<dbReference type="Pfam" id="PF03451">
    <property type="entry name" value="HELP"/>
    <property type="match status" value="1"/>
</dbReference>
<accession>A0A077ZXK3</accession>
<organism evidence="7 8">
    <name type="scientific">Stylonychia lemnae</name>
    <name type="common">Ciliate</name>
    <dbReference type="NCBI Taxonomy" id="5949"/>
    <lineage>
        <taxon>Eukaryota</taxon>
        <taxon>Sar</taxon>
        <taxon>Alveolata</taxon>
        <taxon>Ciliophora</taxon>
        <taxon>Intramacronucleata</taxon>
        <taxon>Spirotrichea</taxon>
        <taxon>Stichotrichia</taxon>
        <taxon>Sporadotrichida</taxon>
        <taxon>Oxytrichidae</taxon>
        <taxon>Stylonychinae</taxon>
        <taxon>Stylonychia</taxon>
    </lineage>
</organism>
<dbReference type="InterPro" id="IPR055442">
    <property type="entry name" value="Beta-prop_EML-like_2nd"/>
</dbReference>
<dbReference type="Pfam" id="PF23409">
    <property type="entry name" value="Beta-prop_EML"/>
    <property type="match status" value="1"/>
</dbReference>
<dbReference type="InterPro" id="IPR055439">
    <property type="entry name" value="Beta-prop_EML_1st"/>
</dbReference>
<feature type="repeat" description="WD" evidence="3">
    <location>
        <begin position="733"/>
        <end position="771"/>
    </location>
</feature>
<reference evidence="7 8" key="1">
    <citation type="submission" date="2014-06" db="EMBL/GenBank/DDBJ databases">
        <authorList>
            <person name="Swart Estienne"/>
        </authorList>
    </citation>
    <scope>NUCLEOTIDE SEQUENCE [LARGE SCALE GENOMIC DNA]</scope>
    <source>
        <strain evidence="7 8">130c</strain>
    </source>
</reference>
<dbReference type="InterPro" id="IPR001680">
    <property type="entry name" value="WD40_rpt"/>
</dbReference>
<dbReference type="Proteomes" id="UP000039865">
    <property type="component" value="Unassembled WGS sequence"/>
</dbReference>
<evidence type="ECO:0000259" key="5">
    <source>
        <dbReference type="Pfam" id="PF23409"/>
    </source>
</evidence>
<dbReference type="InterPro" id="IPR036322">
    <property type="entry name" value="WD40_repeat_dom_sf"/>
</dbReference>
<protein>
    <submittedName>
        <fullName evidence="7">Help domain containing protein</fullName>
    </submittedName>
</protein>
<evidence type="ECO:0000256" key="1">
    <source>
        <dbReference type="ARBA" id="ARBA00022574"/>
    </source>
</evidence>
<keyword evidence="2" id="KW-0677">Repeat</keyword>
<dbReference type="Gene3D" id="2.130.10.10">
    <property type="entry name" value="YVTN repeat-like/Quinoprotein amine dehydrogenase"/>
    <property type="match status" value="2"/>
</dbReference>
<gene>
    <name evidence="7" type="primary">Contig13965.g14901</name>
    <name evidence="7" type="ORF">STYLEM_2947</name>
</gene>
<dbReference type="FunFam" id="2.130.10.10:FF:000320">
    <property type="entry name" value="echinoderm microtubule-associated protein-like 6"/>
    <property type="match status" value="1"/>
</dbReference>
<dbReference type="PROSITE" id="PS50082">
    <property type="entry name" value="WD_REPEATS_2"/>
    <property type="match status" value="1"/>
</dbReference>
<feature type="domain" description="EML-like first beta-propeller" evidence="5">
    <location>
        <begin position="194"/>
        <end position="397"/>
    </location>
</feature>
<dbReference type="SUPFAM" id="SSF50978">
    <property type="entry name" value="WD40 repeat-like"/>
    <property type="match status" value="1"/>
</dbReference>
<dbReference type="OrthoDB" id="427599at2759"/>
<dbReference type="EMBL" id="CCKQ01002846">
    <property type="protein sequence ID" value="CDW73957.1"/>
    <property type="molecule type" value="Genomic_DNA"/>
</dbReference>